<proteinExistence type="predicted"/>
<comment type="caution">
    <text evidence="2">The sequence shown here is derived from an EMBL/GenBank/DDBJ whole genome shotgun (WGS) entry which is preliminary data.</text>
</comment>
<name>A0A8H3EC70_9LECA</name>
<evidence type="ECO:0000313" key="3">
    <source>
        <dbReference type="Proteomes" id="UP000664203"/>
    </source>
</evidence>
<dbReference type="OrthoDB" id="5337545at2759"/>
<accession>A0A8H3EC70</accession>
<gene>
    <name evidence="2" type="ORF">ALECFALPRED_004880</name>
</gene>
<sequence>MNRKKWANHCKQQSALMSAQGLEATANLPQRIGESASGLVKESFRRPSPKDVTGVLASLNIEYAKAGSSSGSTGTGEPSLAFRSSSHYEQVTSDLGEPLRLNRNDGKFSRFHGQVTFDEFLAGPNEFGHESRFAQDGHSLSSDQQSGFSLGIARKNLPRVQEGETWKLQENENFADQNNDGAAVVALLSDPAFAVDEEHSSILNSKSDRGERRNYERPQRGKGLAKRSDTSRPPISLDLVPDFGAPWNLGHASLVTEKGIQERGHFLESRSGDIQPWIDILDRYHDEVWGDMLPLVQEARKELKAASESQTCHQDGPAIRRLRMVLQHLGNPNHG</sequence>
<dbReference type="EMBL" id="CAJPDR010000003">
    <property type="protein sequence ID" value="CAF9904171.1"/>
    <property type="molecule type" value="Genomic_DNA"/>
</dbReference>
<dbReference type="Proteomes" id="UP000664203">
    <property type="component" value="Unassembled WGS sequence"/>
</dbReference>
<evidence type="ECO:0000313" key="2">
    <source>
        <dbReference type="EMBL" id="CAF9904171.1"/>
    </source>
</evidence>
<dbReference type="AlphaFoldDB" id="A0A8H3EC70"/>
<evidence type="ECO:0000256" key="1">
    <source>
        <dbReference type="SAM" id="MobiDB-lite"/>
    </source>
</evidence>
<reference evidence="2" key="1">
    <citation type="submission" date="2021-03" db="EMBL/GenBank/DDBJ databases">
        <authorList>
            <person name="Tagirdzhanova G."/>
        </authorList>
    </citation>
    <scope>NUCLEOTIDE SEQUENCE</scope>
</reference>
<organism evidence="2 3">
    <name type="scientific">Alectoria fallacina</name>
    <dbReference type="NCBI Taxonomy" id="1903189"/>
    <lineage>
        <taxon>Eukaryota</taxon>
        <taxon>Fungi</taxon>
        <taxon>Dikarya</taxon>
        <taxon>Ascomycota</taxon>
        <taxon>Pezizomycotina</taxon>
        <taxon>Lecanoromycetes</taxon>
        <taxon>OSLEUM clade</taxon>
        <taxon>Lecanoromycetidae</taxon>
        <taxon>Lecanorales</taxon>
        <taxon>Lecanorineae</taxon>
        <taxon>Parmeliaceae</taxon>
        <taxon>Alectoria</taxon>
    </lineage>
</organism>
<feature type="region of interest" description="Disordered" evidence="1">
    <location>
        <begin position="198"/>
        <end position="236"/>
    </location>
</feature>
<keyword evidence="3" id="KW-1185">Reference proteome</keyword>
<feature type="compositionally biased region" description="Basic and acidic residues" evidence="1">
    <location>
        <begin position="198"/>
        <end position="219"/>
    </location>
</feature>
<feature type="region of interest" description="Disordered" evidence="1">
    <location>
        <begin position="66"/>
        <end position="85"/>
    </location>
</feature>
<protein>
    <submittedName>
        <fullName evidence="2">Uncharacterized protein</fullName>
    </submittedName>
</protein>
<feature type="compositionally biased region" description="Low complexity" evidence="1">
    <location>
        <begin position="67"/>
        <end position="76"/>
    </location>
</feature>